<name>A0A2A2HPZ4_9EURY</name>
<feature type="transmembrane region" description="Helical" evidence="1">
    <location>
        <begin position="136"/>
        <end position="162"/>
    </location>
</feature>
<keyword evidence="1" id="KW-0812">Transmembrane</keyword>
<dbReference type="InterPro" id="IPR015943">
    <property type="entry name" value="WD40/YVTN_repeat-like_dom_sf"/>
</dbReference>
<evidence type="ECO:0000256" key="1">
    <source>
        <dbReference type="SAM" id="Phobius"/>
    </source>
</evidence>
<feature type="transmembrane region" description="Helical" evidence="1">
    <location>
        <begin position="79"/>
        <end position="99"/>
    </location>
</feature>
<protein>
    <submittedName>
        <fullName evidence="2">Uncharacterized protein</fullName>
    </submittedName>
</protein>
<proteinExistence type="predicted"/>
<accession>A0A2A2HPZ4</accession>
<evidence type="ECO:0000313" key="2">
    <source>
        <dbReference type="EMBL" id="PAV11551.1"/>
    </source>
</evidence>
<organism evidence="2 3">
    <name type="scientific">Methanosarcina spelaei</name>
    <dbReference type="NCBI Taxonomy" id="1036679"/>
    <lineage>
        <taxon>Archaea</taxon>
        <taxon>Methanobacteriati</taxon>
        <taxon>Methanobacteriota</taxon>
        <taxon>Stenosarchaea group</taxon>
        <taxon>Methanomicrobia</taxon>
        <taxon>Methanosarcinales</taxon>
        <taxon>Methanosarcinaceae</taxon>
        <taxon>Methanosarcina</taxon>
    </lineage>
</organism>
<dbReference type="Gene3D" id="2.130.10.10">
    <property type="entry name" value="YVTN repeat-like/Quinoprotein amine dehydrogenase"/>
    <property type="match status" value="1"/>
</dbReference>
<keyword evidence="1" id="KW-0472">Membrane</keyword>
<dbReference type="EMBL" id="LMVP01000512">
    <property type="protein sequence ID" value="PAV11551.1"/>
    <property type="molecule type" value="Genomic_DNA"/>
</dbReference>
<comment type="caution">
    <text evidence="2">The sequence shown here is derived from an EMBL/GenBank/DDBJ whole genome shotgun (WGS) entry which is preliminary data.</text>
</comment>
<gene>
    <name evidence="2" type="ORF">ASJ81_09800</name>
</gene>
<dbReference type="InterPro" id="IPR011047">
    <property type="entry name" value="Quinoprotein_ADH-like_sf"/>
</dbReference>
<keyword evidence="3" id="KW-1185">Reference proteome</keyword>
<keyword evidence="1" id="KW-1133">Transmembrane helix</keyword>
<dbReference type="Proteomes" id="UP000218164">
    <property type="component" value="Unassembled WGS sequence"/>
</dbReference>
<sequence>MLHLLSVINLYSTDRNNIYIFNSSTGETIWSSSKIKGYDVSKPVLHKGKLYLISTEGTLYAFEHGEEGMFFTKGLESSALYYFPQIAIALMLVLLIILLNKVKNRALVFGSWLIALTGVIFLSLKALEPYNAGFVFGFMAALGFMTMFVILMTGIAFLVYGVRKRKK</sequence>
<dbReference type="AlphaFoldDB" id="A0A2A2HPZ4"/>
<feature type="transmembrane region" description="Helical" evidence="1">
    <location>
        <begin position="106"/>
        <end position="124"/>
    </location>
</feature>
<evidence type="ECO:0000313" key="3">
    <source>
        <dbReference type="Proteomes" id="UP000218164"/>
    </source>
</evidence>
<reference evidence="2 3" key="1">
    <citation type="journal article" date="2017" name="BMC Genomics">
        <title>Genomic analysis of methanogenic archaea reveals a shift towards energy conservation.</title>
        <authorList>
            <person name="Gilmore S.P."/>
            <person name="Henske J.K."/>
            <person name="Sexton J.A."/>
            <person name="Solomon K.V."/>
            <person name="Seppala S."/>
            <person name="Yoo J.I."/>
            <person name="Huyett L.M."/>
            <person name="Pressman A."/>
            <person name="Cogan J.Z."/>
            <person name="Kivenson V."/>
            <person name="Peng X."/>
            <person name="Tan Y."/>
            <person name="Valentine D.L."/>
            <person name="O'Malley M.A."/>
        </authorList>
    </citation>
    <scope>NUCLEOTIDE SEQUENCE [LARGE SCALE GENOMIC DNA]</scope>
    <source>
        <strain evidence="2 3">MC-15</strain>
    </source>
</reference>
<dbReference type="SUPFAM" id="SSF50998">
    <property type="entry name" value="Quinoprotein alcohol dehydrogenase-like"/>
    <property type="match status" value="1"/>
</dbReference>